<accession>A0A2K9AVE1</accession>
<sequence>MDNPTLFFIAFIIITVYILLGNYLYLVKAVSYLNTKGDFNGPSFLPSVQAKHLKRYALELEKEGVKSWIVFVAKYNSHINVIVYASLLILVGIAVTG</sequence>
<dbReference type="AlphaFoldDB" id="A0A2K9AVE1"/>
<evidence type="ECO:0000313" key="1">
    <source>
        <dbReference type="EMBL" id="AUD79091.1"/>
    </source>
</evidence>
<name>A0A2K9AVE1_9GAMM</name>
<reference evidence="1 2" key="1">
    <citation type="submission" date="2017-12" db="EMBL/GenBank/DDBJ databases">
        <title>Kangiella profundi FT102 completed genome.</title>
        <authorList>
            <person name="Xu J."/>
            <person name="Wang J."/>
            <person name="Lu Y."/>
        </authorList>
    </citation>
    <scope>NUCLEOTIDE SEQUENCE [LARGE SCALE GENOMIC DNA]</scope>
    <source>
        <strain evidence="1 2">FT102</strain>
    </source>
</reference>
<dbReference type="KEGG" id="kpd:CW740_07460"/>
<evidence type="ECO:0000313" key="2">
    <source>
        <dbReference type="Proteomes" id="UP000232693"/>
    </source>
</evidence>
<dbReference type="EMBL" id="CP025120">
    <property type="protein sequence ID" value="AUD79091.1"/>
    <property type="molecule type" value="Genomic_DNA"/>
</dbReference>
<protein>
    <submittedName>
        <fullName evidence="1">Uncharacterized protein</fullName>
    </submittedName>
</protein>
<dbReference type="Proteomes" id="UP000232693">
    <property type="component" value="Chromosome"/>
</dbReference>
<dbReference type="RefSeq" id="WP_106646923.1">
    <property type="nucleotide sequence ID" value="NZ_BMGO01000001.1"/>
</dbReference>
<keyword evidence="2" id="KW-1185">Reference proteome</keyword>
<gene>
    <name evidence="1" type="ORF">CW740_07460</name>
</gene>
<proteinExistence type="predicted"/>
<organism evidence="1 2">
    <name type="scientific">Kangiella profundi</name>
    <dbReference type="NCBI Taxonomy" id="1561924"/>
    <lineage>
        <taxon>Bacteria</taxon>
        <taxon>Pseudomonadati</taxon>
        <taxon>Pseudomonadota</taxon>
        <taxon>Gammaproteobacteria</taxon>
        <taxon>Kangiellales</taxon>
        <taxon>Kangiellaceae</taxon>
        <taxon>Kangiella</taxon>
    </lineage>
</organism>